<protein>
    <submittedName>
        <fullName evidence="1">Uncharacterized protein</fullName>
    </submittedName>
</protein>
<organism evidence="1 2">
    <name type="scientific">Streptomyces coerulescens</name>
    <dbReference type="NCBI Taxonomy" id="29304"/>
    <lineage>
        <taxon>Bacteria</taxon>
        <taxon>Bacillati</taxon>
        <taxon>Actinomycetota</taxon>
        <taxon>Actinomycetes</taxon>
        <taxon>Kitasatosporales</taxon>
        <taxon>Streptomycetaceae</taxon>
        <taxon>Streptomyces</taxon>
    </lineage>
</organism>
<dbReference type="EMBL" id="JBHSKM010000044">
    <property type="protein sequence ID" value="MFC5219791.1"/>
    <property type="molecule type" value="Genomic_DNA"/>
</dbReference>
<comment type="caution">
    <text evidence="1">The sequence shown here is derived from an EMBL/GenBank/DDBJ whole genome shotgun (WGS) entry which is preliminary data.</text>
</comment>
<evidence type="ECO:0000313" key="2">
    <source>
        <dbReference type="Proteomes" id="UP001596263"/>
    </source>
</evidence>
<evidence type="ECO:0000313" key="1">
    <source>
        <dbReference type="EMBL" id="MFC5219791.1"/>
    </source>
</evidence>
<proteinExistence type="predicted"/>
<name>A0ABW0CXK3_STRCD</name>
<accession>A0ABW0CXK3</accession>
<gene>
    <name evidence="1" type="ORF">ACFPQ9_38835</name>
</gene>
<keyword evidence="2" id="KW-1185">Reference proteome</keyword>
<sequence>MAGEWAGCESAVPREALGPELYEAVPAIRRTEAELFAMFTDADVIKAVRWRY</sequence>
<reference evidence="2" key="1">
    <citation type="journal article" date="2019" name="Int. J. Syst. Evol. Microbiol.">
        <title>The Global Catalogue of Microorganisms (GCM) 10K type strain sequencing project: providing services to taxonomists for standard genome sequencing and annotation.</title>
        <authorList>
            <consortium name="The Broad Institute Genomics Platform"/>
            <consortium name="The Broad Institute Genome Sequencing Center for Infectious Disease"/>
            <person name="Wu L."/>
            <person name="Ma J."/>
        </authorList>
    </citation>
    <scope>NUCLEOTIDE SEQUENCE [LARGE SCALE GENOMIC DNA]</scope>
    <source>
        <strain evidence="2">KCTC 42586</strain>
    </source>
</reference>
<dbReference type="Proteomes" id="UP001596263">
    <property type="component" value="Unassembled WGS sequence"/>
</dbReference>
<dbReference type="RefSeq" id="WP_380863931.1">
    <property type="nucleotide sequence ID" value="NZ_JBHSKM010000044.1"/>
</dbReference>